<dbReference type="SUPFAM" id="SSF54928">
    <property type="entry name" value="RNA-binding domain, RBD"/>
    <property type="match status" value="1"/>
</dbReference>
<dbReference type="InterPro" id="IPR007201">
    <property type="entry name" value="Mei2-like_Rrm_C"/>
</dbReference>
<dbReference type="GO" id="GO:0003723">
    <property type="term" value="F:RNA binding"/>
    <property type="evidence" value="ECO:0007669"/>
    <property type="project" value="UniProtKB-KW"/>
</dbReference>
<accession>A0A444YP23</accession>
<reference evidence="3 4" key="1">
    <citation type="submission" date="2019-01" db="EMBL/GenBank/DDBJ databases">
        <title>Sequencing of cultivated peanut Arachis hypogaea provides insights into genome evolution and oil improvement.</title>
        <authorList>
            <person name="Chen X."/>
        </authorList>
    </citation>
    <scope>NUCLEOTIDE SEQUENCE [LARGE SCALE GENOMIC DNA]</scope>
    <source>
        <strain evidence="4">cv. Fuhuasheng</strain>
        <tissue evidence="3">Leaves</tissue>
    </source>
</reference>
<evidence type="ECO:0000259" key="2">
    <source>
        <dbReference type="Pfam" id="PF04059"/>
    </source>
</evidence>
<dbReference type="InterPro" id="IPR035979">
    <property type="entry name" value="RBD_domain_sf"/>
</dbReference>
<organism evidence="3 4">
    <name type="scientific">Arachis hypogaea</name>
    <name type="common">Peanut</name>
    <dbReference type="NCBI Taxonomy" id="3818"/>
    <lineage>
        <taxon>Eukaryota</taxon>
        <taxon>Viridiplantae</taxon>
        <taxon>Streptophyta</taxon>
        <taxon>Embryophyta</taxon>
        <taxon>Tracheophyta</taxon>
        <taxon>Spermatophyta</taxon>
        <taxon>Magnoliopsida</taxon>
        <taxon>eudicotyledons</taxon>
        <taxon>Gunneridae</taxon>
        <taxon>Pentapetalae</taxon>
        <taxon>rosids</taxon>
        <taxon>fabids</taxon>
        <taxon>Fabales</taxon>
        <taxon>Fabaceae</taxon>
        <taxon>Papilionoideae</taxon>
        <taxon>50 kb inversion clade</taxon>
        <taxon>dalbergioids sensu lato</taxon>
        <taxon>Dalbergieae</taxon>
        <taxon>Pterocarpus clade</taxon>
        <taxon>Arachis</taxon>
    </lineage>
</organism>
<dbReference type="InterPro" id="IPR034454">
    <property type="entry name" value="MEI2-like_RRM3"/>
</dbReference>
<proteinExistence type="predicted"/>
<dbReference type="AlphaFoldDB" id="A0A444YP23"/>
<gene>
    <name evidence="3" type="ORF">Ahy_B06g082693</name>
</gene>
<dbReference type="Pfam" id="PF04059">
    <property type="entry name" value="RRM_2"/>
    <property type="match status" value="1"/>
</dbReference>
<feature type="domain" description="Mei2-like C-terminal RNA recognition motif" evidence="2">
    <location>
        <begin position="4"/>
        <end position="89"/>
    </location>
</feature>
<dbReference type="OrthoDB" id="417481at2759"/>
<dbReference type="PANTHER" id="PTHR23189">
    <property type="entry name" value="RNA RECOGNITION MOTIF-CONTAINING"/>
    <property type="match status" value="1"/>
</dbReference>
<protein>
    <recommendedName>
        <fullName evidence="2">Mei2-like C-terminal RNA recognition motif domain-containing protein</fullName>
    </recommendedName>
</protein>
<evidence type="ECO:0000256" key="1">
    <source>
        <dbReference type="ARBA" id="ARBA00022884"/>
    </source>
</evidence>
<keyword evidence="4" id="KW-1185">Reference proteome</keyword>
<dbReference type="CDD" id="cd12531">
    <property type="entry name" value="RRM3_MEI2_like"/>
    <property type="match status" value="1"/>
</dbReference>
<keyword evidence="1" id="KW-0694">RNA-binding</keyword>
<comment type="caution">
    <text evidence="3">The sequence shown here is derived from an EMBL/GenBank/DDBJ whole genome shotgun (WGS) entry which is preliminary data.</text>
</comment>
<sequence>MTCRYTSKMLLAAIDEKHKGTYDFFYLPIDFKNKCNVGYAFINMMSASHIIPFYETFNGKKWEKFNSEKVASLAYARIQGKVALVNHFQNSISTHCQ</sequence>
<dbReference type="EMBL" id="SDMP01000016">
    <property type="protein sequence ID" value="RYR03621.1"/>
    <property type="molecule type" value="Genomic_DNA"/>
</dbReference>
<name>A0A444YP23_ARAHY</name>
<dbReference type="Proteomes" id="UP000289738">
    <property type="component" value="Chromosome B06"/>
</dbReference>
<evidence type="ECO:0000313" key="4">
    <source>
        <dbReference type="Proteomes" id="UP000289738"/>
    </source>
</evidence>
<evidence type="ECO:0000313" key="3">
    <source>
        <dbReference type="EMBL" id="RYR03621.1"/>
    </source>
</evidence>